<dbReference type="Proteomes" id="UP000002630">
    <property type="component" value="Linkage Group LG16"/>
</dbReference>
<keyword evidence="2" id="KW-1185">Reference proteome</keyword>
<evidence type="ECO:0000313" key="2">
    <source>
        <dbReference type="Proteomes" id="UP000002630"/>
    </source>
</evidence>
<gene>
    <name evidence="1" type="ORF">Esi_0175_0030</name>
</gene>
<evidence type="ECO:0000313" key="1">
    <source>
        <dbReference type="EMBL" id="CBJ30120.1"/>
    </source>
</evidence>
<sequence length="258" mass="27787">MKSSVAFIAALTGMLGNIITDTEALRVLTPAVAETVVSDMPYIVSWKGASPDDRFEIDLHYCGSYSFCFEEADECGFWVTNLCAEGDDACMNQDDLMSQVTLPEPVDGHSNSGYRVRIGKVGTETFRCSDEFYLMSSADASDQDGPTMEVVAPSSGALAVAGAVYTVEFDYDNGFGAQQGRFKIDLYHAEGTGDCGDWVSSVCDKPDVGCHDTEGDYDIVIPRDSEGGMYKIRVGLFGDDSVFACSASFEVVPETQGL</sequence>
<accession>D7FN59</accession>
<dbReference type="EMBL" id="FN649741">
    <property type="protein sequence ID" value="CBJ30120.1"/>
    <property type="molecule type" value="Genomic_DNA"/>
</dbReference>
<organism evidence="1 2">
    <name type="scientific">Ectocarpus siliculosus</name>
    <name type="common">Brown alga</name>
    <name type="synonym">Conferva siliculosa</name>
    <dbReference type="NCBI Taxonomy" id="2880"/>
    <lineage>
        <taxon>Eukaryota</taxon>
        <taxon>Sar</taxon>
        <taxon>Stramenopiles</taxon>
        <taxon>Ochrophyta</taxon>
        <taxon>PX clade</taxon>
        <taxon>Phaeophyceae</taxon>
        <taxon>Ectocarpales</taxon>
        <taxon>Ectocarpaceae</taxon>
        <taxon>Ectocarpus</taxon>
    </lineage>
</organism>
<dbReference type="AlphaFoldDB" id="D7FN59"/>
<dbReference type="InParanoid" id="D7FN59"/>
<dbReference type="EMBL" id="FN648255">
    <property type="protein sequence ID" value="CBJ30120.1"/>
    <property type="molecule type" value="Genomic_DNA"/>
</dbReference>
<name>D7FN59_ECTSI</name>
<reference evidence="1 2" key="1">
    <citation type="journal article" date="2010" name="Nature">
        <title>The Ectocarpus genome and the independent evolution of multicellularity in brown algae.</title>
        <authorList>
            <person name="Cock J.M."/>
            <person name="Sterck L."/>
            <person name="Rouze P."/>
            <person name="Scornet D."/>
            <person name="Allen A.E."/>
            <person name="Amoutzias G."/>
            <person name="Anthouard V."/>
            <person name="Artiguenave F."/>
            <person name="Aury J.M."/>
            <person name="Badger J.H."/>
            <person name="Beszteri B."/>
            <person name="Billiau K."/>
            <person name="Bonnet E."/>
            <person name="Bothwell J.H."/>
            <person name="Bowler C."/>
            <person name="Boyen C."/>
            <person name="Brownlee C."/>
            <person name="Carrano C.J."/>
            <person name="Charrier B."/>
            <person name="Cho G.Y."/>
            <person name="Coelho S.M."/>
            <person name="Collen J."/>
            <person name="Corre E."/>
            <person name="Da Silva C."/>
            <person name="Delage L."/>
            <person name="Delaroque N."/>
            <person name="Dittami S.M."/>
            <person name="Doulbeau S."/>
            <person name="Elias M."/>
            <person name="Farnham G."/>
            <person name="Gachon C.M."/>
            <person name="Gschloessl B."/>
            <person name="Heesch S."/>
            <person name="Jabbari K."/>
            <person name="Jubin C."/>
            <person name="Kawai H."/>
            <person name="Kimura K."/>
            <person name="Kloareg B."/>
            <person name="Kupper F.C."/>
            <person name="Lang D."/>
            <person name="Le Bail A."/>
            <person name="Leblanc C."/>
            <person name="Lerouge P."/>
            <person name="Lohr M."/>
            <person name="Lopez P.J."/>
            <person name="Martens C."/>
            <person name="Maumus F."/>
            <person name="Michel G."/>
            <person name="Miranda-Saavedra D."/>
            <person name="Morales J."/>
            <person name="Moreau H."/>
            <person name="Motomura T."/>
            <person name="Nagasato C."/>
            <person name="Napoli C.A."/>
            <person name="Nelson D.R."/>
            <person name="Nyvall-Collen P."/>
            <person name="Peters A.F."/>
            <person name="Pommier C."/>
            <person name="Potin P."/>
            <person name="Poulain J."/>
            <person name="Quesneville H."/>
            <person name="Read B."/>
            <person name="Rensing S.A."/>
            <person name="Ritter A."/>
            <person name="Rousvoal S."/>
            <person name="Samanta M."/>
            <person name="Samson G."/>
            <person name="Schroeder D.C."/>
            <person name="Segurens B."/>
            <person name="Strittmatter M."/>
            <person name="Tonon T."/>
            <person name="Tregear J.W."/>
            <person name="Valentin K."/>
            <person name="von Dassow P."/>
            <person name="Yamagishi T."/>
            <person name="Van de Peer Y."/>
            <person name="Wincker P."/>
        </authorList>
    </citation>
    <scope>NUCLEOTIDE SEQUENCE [LARGE SCALE GENOMIC DNA]</scope>
    <source>
        <strain evidence="2">Ec32 / CCAP1310/4</strain>
    </source>
</reference>
<protein>
    <submittedName>
        <fullName evidence="1">EsV-1-163</fullName>
    </submittedName>
</protein>
<proteinExistence type="predicted"/>